<dbReference type="EMBL" id="CP088280">
    <property type="protein sequence ID" value="UGX90325.1"/>
    <property type="molecule type" value="Genomic_DNA"/>
</dbReference>
<feature type="region of interest" description="Disordered" evidence="1">
    <location>
        <begin position="1"/>
        <end position="23"/>
    </location>
</feature>
<evidence type="ECO:0000313" key="3">
    <source>
        <dbReference type="EMBL" id="UGX90325.1"/>
    </source>
</evidence>
<evidence type="ECO:0008006" key="5">
    <source>
        <dbReference type="Google" id="ProtNLM"/>
    </source>
</evidence>
<proteinExistence type="predicted"/>
<evidence type="ECO:0000256" key="1">
    <source>
        <dbReference type="SAM" id="MobiDB-lite"/>
    </source>
</evidence>
<name>A0A7Z0QG17_9BRAD</name>
<dbReference type="AlphaFoldDB" id="A0A7Z0QG17"/>
<sequence length="624" mass="64346">MTTTEVSQDSDVSASGPGDSSVTVVTDFEVEVIQELEQGPPGPQGIPGVPGKDGNTVLYGPANPAPFVGVDGDFYINTTTHFLFGPKKLGVWPAGTSMVGPQGPRGNSVLYGAGAPAAGVGIDGDFYIDTTAHFIHGPKAGGAWPAGTSLIGPQGPEGNKGDTGQRGSAFYTGVGAPGAISGQLNGDNYLNTANGDVYTLTGGAWGAPVGNIRGPQGIPGAIAEAPTDGAYYTRRNSAWVDAAGAFVRFDAAQAPNAAQQLQARQNVYAAPFDAMAFDGMQLNGFCDISQFNQSSMIAATNGIYVCDHWIANCSVAGLTVGQQPTATATPFGASINNGLLMQSTAAVALGASDILTVRHVIEGQRVARLGWGFPNNAMPVTIGFWIYSSVVTGTVTVRLTNGAGNRQYLTTVTINTANLWEYKTVTIPGDITGTWDKGVNIGLYVWFCLGAGASQIAPAGNVGNWNAASNTAAPGQTNFFVGGSGGQVSITGLTVIPGTQGPTALQSPMLRRPFHFEDLHCKRYYLAIPGAITYGNGTIRSPGTAAYWSAFVTPVPMRAGPTVRLGTNAQAACGDTWSILSSMTASLQGDHLFFAPLWSTSIGSVGQACSLYAGTSPTAFDARL</sequence>
<organism evidence="2">
    <name type="scientific">Bradyrhizobium barranii subsp. barranii</name>
    <dbReference type="NCBI Taxonomy" id="2823807"/>
    <lineage>
        <taxon>Bacteria</taxon>
        <taxon>Pseudomonadati</taxon>
        <taxon>Pseudomonadota</taxon>
        <taxon>Alphaproteobacteria</taxon>
        <taxon>Hyphomicrobiales</taxon>
        <taxon>Nitrobacteraceae</taxon>
        <taxon>Bradyrhizobium</taxon>
        <taxon>Bradyrhizobium barranii</taxon>
    </lineage>
</organism>
<protein>
    <recommendedName>
        <fullName evidence="5">Collagen-like protein</fullName>
    </recommendedName>
</protein>
<dbReference type="Proteomes" id="UP000564836">
    <property type="component" value="Chromosome"/>
</dbReference>
<evidence type="ECO:0000313" key="4">
    <source>
        <dbReference type="Proteomes" id="UP000564836"/>
    </source>
</evidence>
<evidence type="ECO:0000313" key="2">
    <source>
        <dbReference type="EMBL" id="NYY93775.1"/>
    </source>
</evidence>
<reference evidence="2" key="2">
    <citation type="submission" date="2020-06" db="EMBL/GenBank/DDBJ databases">
        <title>Whole Genome Sequence of Bradyrhizobium sp. Strain 323S2.</title>
        <authorList>
            <person name="Bromfield E.S.P."/>
        </authorList>
    </citation>
    <scope>NUCLEOTIDE SEQUENCE [LARGE SCALE GENOMIC DNA]</scope>
    <source>
        <strain evidence="2">323S2</strain>
    </source>
</reference>
<accession>A0A7Z0QG17</accession>
<reference evidence="3 4" key="1">
    <citation type="journal article" date="2017" name="Syst. Appl. Microbiol.">
        <title>Soybeans inoculated with root zone soils of Canadian native legumes harbour diverse and novel Bradyrhizobium spp. that possess agricultural potential.</title>
        <authorList>
            <person name="Bromfield E.S.P."/>
            <person name="Cloutier S."/>
            <person name="Tambong J.T."/>
            <person name="Tran Thi T.V."/>
        </authorList>
    </citation>
    <scope>NUCLEOTIDE SEQUENCE [LARGE SCALE GENOMIC DNA]</scope>
    <source>
        <strain evidence="3 4">323S2</strain>
    </source>
</reference>
<gene>
    <name evidence="3" type="ORF">G6321_00031310</name>
    <name evidence="2" type="ORF">G6321_36960</name>
</gene>
<reference evidence="3 4" key="3">
    <citation type="journal article" date="2022" name="Int. J. Syst. Evol. Microbiol.">
        <title>Strains of Bradyrhizobium barranii sp. nov. associated with legumes native to Canada are symbionts of soybeans and belong to different subspecies (subsp. barranii subsp. nov. and subsp. apii subsp. nov.) and symbiovars (sv. glycinearum and sv. septentrionale).</title>
        <authorList>
            <person name="Bromfield E.S.P."/>
            <person name="Cloutier S."/>
            <person name="Wasai-Hara S."/>
            <person name="Minamisawa K."/>
        </authorList>
    </citation>
    <scope>NUCLEOTIDE SEQUENCE [LARGE SCALE GENOMIC DNA]</scope>
    <source>
        <strain evidence="3 4">323S2</strain>
    </source>
</reference>
<dbReference type="EMBL" id="JACBFH010000001">
    <property type="protein sequence ID" value="NYY93775.1"/>
    <property type="molecule type" value="Genomic_DNA"/>
</dbReference>
<dbReference type="Gene3D" id="6.20.230.10">
    <property type="match status" value="1"/>
</dbReference>
<dbReference type="RefSeq" id="WP_166352155.1">
    <property type="nucleotide sequence ID" value="NZ_CP088280.1"/>
</dbReference>